<proteinExistence type="predicted"/>
<sequence>TGLSPVSVSRRLPSVAPAHIQSCVLIVESTHTAYSKTAHS</sequence>
<comment type="caution">
    <text evidence="1">The sequence shown here is derived from an EMBL/GenBank/DDBJ whole genome shotgun (WGS) entry which is preliminary data.</text>
</comment>
<gene>
    <name evidence="1" type="ORF">SPARVUS_LOCUS16150215</name>
</gene>
<organism evidence="1 2">
    <name type="scientific">Staurois parvus</name>
    <dbReference type="NCBI Taxonomy" id="386267"/>
    <lineage>
        <taxon>Eukaryota</taxon>
        <taxon>Metazoa</taxon>
        <taxon>Chordata</taxon>
        <taxon>Craniata</taxon>
        <taxon>Vertebrata</taxon>
        <taxon>Euteleostomi</taxon>
        <taxon>Amphibia</taxon>
        <taxon>Batrachia</taxon>
        <taxon>Anura</taxon>
        <taxon>Neobatrachia</taxon>
        <taxon>Ranoidea</taxon>
        <taxon>Ranidae</taxon>
        <taxon>Staurois</taxon>
    </lineage>
</organism>
<reference evidence="1" key="1">
    <citation type="submission" date="2023-05" db="EMBL/GenBank/DDBJ databases">
        <authorList>
            <person name="Stuckert A."/>
        </authorList>
    </citation>
    <scope>NUCLEOTIDE SEQUENCE</scope>
</reference>
<name>A0ABN9HLT1_9NEOB</name>
<dbReference type="EMBL" id="CATNWA010021146">
    <property type="protein sequence ID" value="CAI9621486.1"/>
    <property type="molecule type" value="Genomic_DNA"/>
</dbReference>
<protein>
    <submittedName>
        <fullName evidence="1">Uncharacterized protein</fullName>
    </submittedName>
</protein>
<evidence type="ECO:0000313" key="2">
    <source>
        <dbReference type="Proteomes" id="UP001162483"/>
    </source>
</evidence>
<dbReference type="Proteomes" id="UP001162483">
    <property type="component" value="Unassembled WGS sequence"/>
</dbReference>
<accession>A0ABN9HLT1</accession>
<evidence type="ECO:0000313" key="1">
    <source>
        <dbReference type="EMBL" id="CAI9621486.1"/>
    </source>
</evidence>
<feature type="non-terminal residue" evidence="1">
    <location>
        <position position="1"/>
    </location>
</feature>
<keyword evidence="2" id="KW-1185">Reference proteome</keyword>